<sequence length="472" mass="53633">MELALFSPDLYQAHKEAAGHLTSDIKLLTEIRKTWQLDMASRMFDSYNAVGSYDTHMSSVIAKESVAWTRKLRSFPSVSLPTVSPPRLGFIARGTTLMEAMAKSYTVPNLPFWNAVAEQIYGYVWCLLDNNVLCQRCVHGACSSSLFGTYCDYLHFYEQLPQVLEACAQRMIEYIQHVHHDHAADSKERMVMDAWLMSIQAVYLDVLHSKSEHLQFPDDELGSIQYRLVNSAARPLALQAWLEQMPLIDDNDIMDAVAFAAFVMHDICDCRHDKAANEYYNLMIIISGHNGVLGVNMIRRFCIDVWAWAIDNGAFWAIHFGGRFLAWQTFAARYQTAILLDNLVAPEDNNQSKVEPYGDQVLNGLNPLPPSPEPFNFDLRFRCQNTARYDSLLQECLAHFESCDTCHGYDTATWQERVPLTEASYQKKYTDCTCTNVIATYLILASMDQIWLVPDPSAKYTGPSGDWSPMLC</sequence>
<gene>
    <name evidence="1" type="ORF">BDV25DRAFT_152954</name>
</gene>
<dbReference type="EMBL" id="ML742075">
    <property type="protein sequence ID" value="KAE8151247.1"/>
    <property type="molecule type" value="Genomic_DNA"/>
</dbReference>
<dbReference type="AlphaFoldDB" id="A0A5N6TY51"/>
<name>A0A5N6TY51_ASPAV</name>
<keyword evidence="2" id="KW-1185">Reference proteome</keyword>
<proteinExistence type="predicted"/>
<dbReference type="Proteomes" id="UP000325780">
    <property type="component" value="Unassembled WGS sequence"/>
</dbReference>
<reference evidence="1 2" key="1">
    <citation type="submission" date="2019-04" db="EMBL/GenBank/DDBJ databases">
        <title>Friends and foes A comparative genomics study of 23 Aspergillus species from section Flavi.</title>
        <authorList>
            <consortium name="DOE Joint Genome Institute"/>
            <person name="Kjaerbolling I."/>
            <person name="Vesth T."/>
            <person name="Frisvad J.C."/>
            <person name="Nybo J.L."/>
            <person name="Theobald S."/>
            <person name="Kildgaard S."/>
            <person name="Isbrandt T."/>
            <person name="Kuo A."/>
            <person name="Sato A."/>
            <person name="Lyhne E.K."/>
            <person name="Kogle M.E."/>
            <person name="Wiebenga A."/>
            <person name="Kun R.S."/>
            <person name="Lubbers R.J."/>
            <person name="Makela M.R."/>
            <person name="Barry K."/>
            <person name="Chovatia M."/>
            <person name="Clum A."/>
            <person name="Daum C."/>
            <person name="Haridas S."/>
            <person name="He G."/>
            <person name="LaButti K."/>
            <person name="Lipzen A."/>
            <person name="Mondo S."/>
            <person name="Riley R."/>
            <person name="Salamov A."/>
            <person name="Simmons B.A."/>
            <person name="Magnuson J.K."/>
            <person name="Henrissat B."/>
            <person name="Mortensen U.H."/>
            <person name="Larsen T.O."/>
            <person name="Devries R.P."/>
            <person name="Grigoriev I.V."/>
            <person name="Machida M."/>
            <person name="Baker S.E."/>
            <person name="Andersen M.R."/>
        </authorList>
    </citation>
    <scope>NUCLEOTIDE SEQUENCE [LARGE SCALE GENOMIC DNA]</scope>
    <source>
        <strain evidence="1 2">IBT 18842</strain>
    </source>
</reference>
<protein>
    <submittedName>
        <fullName evidence="1">Uncharacterized protein</fullName>
    </submittedName>
</protein>
<evidence type="ECO:0000313" key="2">
    <source>
        <dbReference type="Proteomes" id="UP000325780"/>
    </source>
</evidence>
<evidence type="ECO:0000313" key="1">
    <source>
        <dbReference type="EMBL" id="KAE8151247.1"/>
    </source>
</evidence>
<organism evidence="1 2">
    <name type="scientific">Aspergillus avenaceus</name>
    <dbReference type="NCBI Taxonomy" id="36643"/>
    <lineage>
        <taxon>Eukaryota</taxon>
        <taxon>Fungi</taxon>
        <taxon>Dikarya</taxon>
        <taxon>Ascomycota</taxon>
        <taxon>Pezizomycotina</taxon>
        <taxon>Eurotiomycetes</taxon>
        <taxon>Eurotiomycetidae</taxon>
        <taxon>Eurotiales</taxon>
        <taxon>Aspergillaceae</taxon>
        <taxon>Aspergillus</taxon>
        <taxon>Aspergillus subgen. Circumdati</taxon>
    </lineage>
</organism>
<accession>A0A5N6TY51</accession>
<dbReference type="OrthoDB" id="4378483at2759"/>